<dbReference type="SUPFAM" id="SSF103473">
    <property type="entry name" value="MFS general substrate transporter"/>
    <property type="match status" value="1"/>
</dbReference>
<comment type="subcellular location">
    <subcellularLocation>
        <location evidence="1">Cell membrane</location>
        <topology evidence="1">Multi-pass membrane protein</topology>
    </subcellularLocation>
</comment>
<accession>A0A937EI36</accession>
<organism evidence="8 9">
    <name type="scientific">Streptomyces actinomycinicus</name>
    <dbReference type="NCBI Taxonomy" id="1695166"/>
    <lineage>
        <taxon>Bacteria</taxon>
        <taxon>Bacillati</taxon>
        <taxon>Actinomycetota</taxon>
        <taxon>Actinomycetes</taxon>
        <taxon>Kitasatosporales</taxon>
        <taxon>Streptomycetaceae</taxon>
        <taxon>Streptomyces</taxon>
    </lineage>
</organism>
<dbReference type="GO" id="GO:0022857">
    <property type="term" value="F:transmembrane transporter activity"/>
    <property type="evidence" value="ECO:0007669"/>
    <property type="project" value="InterPro"/>
</dbReference>
<name>A0A937EI36_9ACTN</name>
<keyword evidence="2 6" id="KW-0812">Transmembrane</keyword>
<evidence type="ECO:0000313" key="9">
    <source>
        <dbReference type="Proteomes" id="UP000661858"/>
    </source>
</evidence>
<keyword evidence="4 6" id="KW-0472">Membrane</keyword>
<dbReference type="InterPro" id="IPR020846">
    <property type="entry name" value="MFS_dom"/>
</dbReference>
<evidence type="ECO:0000256" key="5">
    <source>
        <dbReference type="SAM" id="MobiDB-lite"/>
    </source>
</evidence>
<evidence type="ECO:0000256" key="4">
    <source>
        <dbReference type="ARBA" id="ARBA00023136"/>
    </source>
</evidence>
<evidence type="ECO:0000313" key="8">
    <source>
        <dbReference type="EMBL" id="MBL1083512.1"/>
    </source>
</evidence>
<dbReference type="InterPro" id="IPR051788">
    <property type="entry name" value="MFS_Transporter"/>
</dbReference>
<reference evidence="8" key="1">
    <citation type="submission" date="2021-01" db="EMBL/GenBank/DDBJ databases">
        <title>WGS of actinomycetes isolated from Thailand.</title>
        <authorList>
            <person name="Thawai C."/>
        </authorList>
    </citation>
    <scope>NUCLEOTIDE SEQUENCE</scope>
    <source>
        <strain evidence="8">RCU-197</strain>
    </source>
</reference>
<feature type="domain" description="Major facilitator superfamily (MFS) profile" evidence="7">
    <location>
        <begin position="205"/>
        <end position="406"/>
    </location>
</feature>
<evidence type="ECO:0000256" key="6">
    <source>
        <dbReference type="SAM" id="Phobius"/>
    </source>
</evidence>
<feature type="transmembrane region" description="Helical" evidence="6">
    <location>
        <begin position="168"/>
        <end position="189"/>
    </location>
</feature>
<gene>
    <name evidence="8" type="ORF">JK359_16280</name>
</gene>
<keyword evidence="3 6" id="KW-1133">Transmembrane helix</keyword>
<dbReference type="AlphaFoldDB" id="A0A937EI36"/>
<dbReference type="CDD" id="cd17393">
    <property type="entry name" value="MFS_MosC_like"/>
    <property type="match status" value="1"/>
</dbReference>
<protein>
    <submittedName>
        <fullName evidence="8">MFS transporter</fullName>
    </submittedName>
</protein>
<feature type="transmembrane region" description="Helical" evidence="6">
    <location>
        <begin position="357"/>
        <end position="374"/>
    </location>
</feature>
<feature type="transmembrane region" description="Helical" evidence="6">
    <location>
        <begin position="141"/>
        <end position="162"/>
    </location>
</feature>
<proteinExistence type="predicted"/>
<dbReference type="GO" id="GO:0005886">
    <property type="term" value="C:plasma membrane"/>
    <property type="evidence" value="ECO:0007669"/>
    <property type="project" value="UniProtKB-SubCell"/>
</dbReference>
<feature type="region of interest" description="Disordered" evidence="5">
    <location>
        <begin position="382"/>
        <end position="406"/>
    </location>
</feature>
<feature type="transmembrane region" description="Helical" evidence="6">
    <location>
        <begin position="201"/>
        <end position="219"/>
    </location>
</feature>
<evidence type="ECO:0000256" key="2">
    <source>
        <dbReference type="ARBA" id="ARBA00022692"/>
    </source>
</evidence>
<feature type="transmembrane region" description="Helical" evidence="6">
    <location>
        <begin position="272"/>
        <end position="290"/>
    </location>
</feature>
<dbReference type="EMBL" id="JAERRK010000007">
    <property type="protein sequence ID" value="MBL1083512.1"/>
    <property type="molecule type" value="Genomic_DNA"/>
</dbReference>
<keyword evidence="9" id="KW-1185">Reference proteome</keyword>
<evidence type="ECO:0000256" key="1">
    <source>
        <dbReference type="ARBA" id="ARBA00004651"/>
    </source>
</evidence>
<evidence type="ECO:0000259" key="7">
    <source>
        <dbReference type="PROSITE" id="PS50850"/>
    </source>
</evidence>
<dbReference type="InterPro" id="IPR011701">
    <property type="entry name" value="MFS"/>
</dbReference>
<dbReference type="PROSITE" id="PS50850">
    <property type="entry name" value="MFS"/>
    <property type="match status" value="1"/>
</dbReference>
<dbReference type="RefSeq" id="WP_201836176.1">
    <property type="nucleotide sequence ID" value="NZ_JAERRK010000007.1"/>
</dbReference>
<sequence length="406" mass="40499">MRTPLTGVLRRAHIGAVLTFALVGMVNGVLAARIPGLAAKVGLSTGDFGLVVLCWGLAALATSQSMRWLVTTLGNRLLLRIGAPLVALAVGLIALSPSYPLLLAAATGFGAASGIAEAMMNAQGSLVERLAGRPLMNGMHAGWSAGAVTGGLLAAGLAAAGVSYTVTVLAVAASALPIACALGWTYLDAPAEEEHTSGRQGLPRIVYAIGALAFCALLIEGLAADWSGLLLTRCLQASPALAAVAYPVFEIATFSGRVCADRVQTRYGARSLLTGAGLATALGILLVVVAPSAPVAIAGFGLTGLTVCVVVPLTMSVAGAVAPGRSDAAIAQVSAMGYTGLLAGPVVIGFVAEAGTLRSGIAVGIAVALVIAIGSRRLPEHPRTAAAQNDGDADVNEPARSSAPDC</sequence>
<dbReference type="Pfam" id="PF07690">
    <property type="entry name" value="MFS_1"/>
    <property type="match status" value="1"/>
</dbReference>
<feature type="transmembrane region" description="Helical" evidence="6">
    <location>
        <begin position="47"/>
        <end position="70"/>
    </location>
</feature>
<dbReference type="Gene3D" id="1.20.1250.20">
    <property type="entry name" value="MFS general substrate transporter like domains"/>
    <property type="match status" value="2"/>
</dbReference>
<feature type="transmembrane region" description="Helical" evidence="6">
    <location>
        <begin position="296"/>
        <end position="322"/>
    </location>
</feature>
<feature type="transmembrane region" description="Helical" evidence="6">
    <location>
        <begin position="77"/>
        <end position="95"/>
    </location>
</feature>
<dbReference type="PANTHER" id="PTHR23514:SF13">
    <property type="entry name" value="INNER MEMBRANE PROTEIN YBJJ"/>
    <property type="match status" value="1"/>
</dbReference>
<evidence type="ECO:0000256" key="3">
    <source>
        <dbReference type="ARBA" id="ARBA00022989"/>
    </source>
</evidence>
<dbReference type="PANTHER" id="PTHR23514">
    <property type="entry name" value="BYPASS OF STOP CODON PROTEIN 6"/>
    <property type="match status" value="1"/>
</dbReference>
<feature type="transmembrane region" description="Helical" evidence="6">
    <location>
        <begin position="329"/>
        <end position="351"/>
    </location>
</feature>
<comment type="caution">
    <text evidence="8">The sequence shown here is derived from an EMBL/GenBank/DDBJ whole genome shotgun (WGS) entry which is preliminary data.</text>
</comment>
<dbReference type="InterPro" id="IPR036259">
    <property type="entry name" value="MFS_trans_sf"/>
</dbReference>
<dbReference type="Proteomes" id="UP000661858">
    <property type="component" value="Unassembled WGS sequence"/>
</dbReference>